<reference evidence="1 2" key="1">
    <citation type="submission" date="2020-02" db="EMBL/GenBank/DDBJ databases">
        <authorList>
            <person name="Ma Q."/>
            <person name="Huang Y."/>
            <person name="Song X."/>
            <person name="Pei D."/>
        </authorList>
    </citation>
    <scope>NUCLEOTIDE SEQUENCE [LARGE SCALE GENOMIC DNA]</scope>
    <source>
        <strain evidence="1">Sxm20200214</strain>
        <tissue evidence="1">Leaf</tissue>
    </source>
</reference>
<name>A0A8X7V5J2_BRACI</name>
<dbReference type="EMBL" id="JAAMPC010000007">
    <property type="protein sequence ID" value="KAG2302972.1"/>
    <property type="molecule type" value="Genomic_DNA"/>
</dbReference>
<proteinExistence type="predicted"/>
<dbReference type="AlphaFoldDB" id="A0A8X7V5J2"/>
<evidence type="ECO:0000313" key="2">
    <source>
        <dbReference type="Proteomes" id="UP000886595"/>
    </source>
</evidence>
<dbReference type="OrthoDB" id="2414723at2759"/>
<gene>
    <name evidence="1" type="ORF">Bca52824_031623</name>
</gene>
<comment type="caution">
    <text evidence="1">The sequence shown here is derived from an EMBL/GenBank/DDBJ whole genome shotgun (WGS) entry which is preliminary data.</text>
</comment>
<evidence type="ECO:0000313" key="1">
    <source>
        <dbReference type="EMBL" id="KAG2302972.1"/>
    </source>
</evidence>
<sequence length="208" mass="22924">MTDEPAAIGSGSASGFHFYDLSGGRYVGSTHWTDPEDPRIHKARVATVADSPGRVFASFDCLHRENSVLQIDKSGDLGMADLCKLDENPGAWSADDGDRSGGYSVVHCYRKQVLAARGGALEVWSSVEGWTRGDLIRRRNFVDKEEDSRRGMISKVEAGGDRLFVSREYVEGVEVWESSNSSYMITVEKMFLLLGRTLGTYCNEGQPD</sequence>
<accession>A0A8X7V5J2</accession>
<protein>
    <submittedName>
        <fullName evidence="1">Uncharacterized protein</fullName>
    </submittedName>
</protein>
<keyword evidence="2" id="KW-1185">Reference proteome</keyword>
<dbReference type="Proteomes" id="UP000886595">
    <property type="component" value="Unassembled WGS sequence"/>
</dbReference>
<organism evidence="1 2">
    <name type="scientific">Brassica carinata</name>
    <name type="common">Ethiopian mustard</name>
    <name type="synonym">Abyssinian cabbage</name>
    <dbReference type="NCBI Taxonomy" id="52824"/>
    <lineage>
        <taxon>Eukaryota</taxon>
        <taxon>Viridiplantae</taxon>
        <taxon>Streptophyta</taxon>
        <taxon>Embryophyta</taxon>
        <taxon>Tracheophyta</taxon>
        <taxon>Spermatophyta</taxon>
        <taxon>Magnoliopsida</taxon>
        <taxon>eudicotyledons</taxon>
        <taxon>Gunneridae</taxon>
        <taxon>Pentapetalae</taxon>
        <taxon>rosids</taxon>
        <taxon>malvids</taxon>
        <taxon>Brassicales</taxon>
        <taxon>Brassicaceae</taxon>
        <taxon>Brassiceae</taxon>
        <taxon>Brassica</taxon>
    </lineage>
</organism>